<keyword evidence="6 8" id="KW-0472">Membrane</keyword>
<evidence type="ECO:0000313" key="11">
    <source>
        <dbReference type="EMBL" id="KTC65672.1"/>
    </source>
</evidence>
<dbReference type="Gene3D" id="1.10.287.1260">
    <property type="match status" value="1"/>
</dbReference>
<evidence type="ECO:0000256" key="5">
    <source>
        <dbReference type="ARBA" id="ARBA00022989"/>
    </source>
</evidence>
<dbReference type="AlphaFoldDB" id="A0A0W0R3M1"/>
<proteinExistence type="inferred from homology"/>
<dbReference type="InterPro" id="IPR010920">
    <property type="entry name" value="LSM_dom_sf"/>
</dbReference>
<evidence type="ECO:0000256" key="2">
    <source>
        <dbReference type="ARBA" id="ARBA00008017"/>
    </source>
</evidence>
<feature type="transmembrane region" description="Helical" evidence="8">
    <location>
        <begin position="594"/>
        <end position="615"/>
    </location>
</feature>
<evidence type="ECO:0000313" key="12">
    <source>
        <dbReference type="EMBL" id="VEH85132.1"/>
    </source>
</evidence>
<feature type="domain" description="Mechanosensitive ion channel MscS C-terminal" evidence="10">
    <location>
        <begin position="882"/>
        <end position="963"/>
    </location>
</feature>
<dbReference type="Pfam" id="PF21082">
    <property type="entry name" value="MS_channel_3rd"/>
    <property type="match status" value="1"/>
</dbReference>
<evidence type="ECO:0000259" key="10">
    <source>
        <dbReference type="Pfam" id="PF21082"/>
    </source>
</evidence>
<dbReference type="Gene3D" id="3.30.70.100">
    <property type="match status" value="1"/>
</dbReference>
<evidence type="ECO:0000256" key="4">
    <source>
        <dbReference type="ARBA" id="ARBA00022692"/>
    </source>
</evidence>
<dbReference type="EMBL" id="LNKA01000001">
    <property type="protein sequence ID" value="KTC65672.1"/>
    <property type="molecule type" value="Genomic_DNA"/>
</dbReference>
<comment type="subcellular location">
    <subcellularLocation>
        <location evidence="1">Cell membrane</location>
        <topology evidence="1">Multi-pass membrane protein</topology>
    </subcellularLocation>
</comment>
<name>A0A0W0R3M1_9GAMM</name>
<dbReference type="Proteomes" id="UP000054859">
    <property type="component" value="Unassembled WGS sequence"/>
</dbReference>
<feature type="transmembrane region" description="Helical" evidence="8">
    <location>
        <begin position="550"/>
        <end position="567"/>
    </location>
</feature>
<keyword evidence="4 8" id="KW-0812">Transmembrane</keyword>
<dbReference type="InterPro" id="IPR049278">
    <property type="entry name" value="MS_channel_C"/>
</dbReference>
<dbReference type="Pfam" id="PF00924">
    <property type="entry name" value="MS_channel_2nd"/>
    <property type="match status" value="1"/>
</dbReference>
<dbReference type="Proteomes" id="UP000281170">
    <property type="component" value="Plasmid 11"/>
</dbReference>
<evidence type="ECO:0000259" key="9">
    <source>
        <dbReference type="Pfam" id="PF00924"/>
    </source>
</evidence>
<keyword evidence="12" id="KW-0614">Plasmid</keyword>
<evidence type="ECO:0000313" key="13">
    <source>
        <dbReference type="Proteomes" id="UP000054859"/>
    </source>
</evidence>
<accession>A0A0W0R3M1</accession>
<dbReference type="InterPro" id="IPR006685">
    <property type="entry name" value="MscS_channel_2nd"/>
</dbReference>
<dbReference type="Gene3D" id="2.30.30.60">
    <property type="match status" value="1"/>
</dbReference>
<gene>
    <name evidence="12" type="primary">kefA</name>
    <name evidence="11" type="ORF">Lade_0330</name>
    <name evidence="12" type="ORF">NCTC12735_00755</name>
</gene>
<feature type="domain" description="Mechanosensitive ion channel MscS" evidence="9">
    <location>
        <begin position="807"/>
        <end position="873"/>
    </location>
</feature>
<keyword evidence="5 8" id="KW-1133">Transmembrane helix</keyword>
<evidence type="ECO:0000256" key="1">
    <source>
        <dbReference type="ARBA" id="ARBA00004651"/>
    </source>
</evidence>
<dbReference type="PANTHER" id="PTHR30347">
    <property type="entry name" value="POTASSIUM CHANNEL RELATED"/>
    <property type="match status" value="1"/>
</dbReference>
<comment type="similarity">
    <text evidence="2">Belongs to the MscS (TC 1.A.23) family.</text>
</comment>
<dbReference type="PATRIC" id="fig|45056.6.peg.337"/>
<reference evidence="12 14" key="2">
    <citation type="submission" date="2018-12" db="EMBL/GenBank/DDBJ databases">
        <authorList>
            <consortium name="Pathogen Informatics"/>
        </authorList>
    </citation>
    <scope>NUCLEOTIDE SEQUENCE [LARGE SCALE GENOMIC DNA]</scope>
    <source>
        <strain evidence="12 14">NCTC12735</strain>
        <plasmid evidence="14">11</plasmid>
    </source>
</reference>
<dbReference type="EMBL" id="LR134420">
    <property type="protein sequence ID" value="VEH85132.1"/>
    <property type="molecule type" value="Genomic_DNA"/>
</dbReference>
<feature type="transmembrane region" description="Helical" evidence="8">
    <location>
        <begin position="21"/>
        <end position="44"/>
    </location>
</feature>
<protein>
    <submittedName>
        <fullName evidence="11">Potassium efflux system KefA</fullName>
    </submittedName>
</protein>
<evidence type="ECO:0000256" key="7">
    <source>
        <dbReference type="SAM" id="Coils"/>
    </source>
</evidence>
<evidence type="ECO:0000256" key="3">
    <source>
        <dbReference type="ARBA" id="ARBA00022475"/>
    </source>
</evidence>
<feature type="transmembrane region" description="Helical" evidence="8">
    <location>
        <begin position="674"/>
        <end position="695"/>
    </location>
</feature>
<feature type="coiled-coil region" evidence="7">
    <location>
        <begin position="166"/>
        <end position="213"/>
    </location>
</feature>
<dbReference type="GO" id="GO:0005886">
    <property type="term" value="C:plasma membrane"/>
    <property type="evidence" value="ECO:0007669"/>
    <property type="project" value="UniProtKB-SubCell"/>
</dbReference>
<feature type="transmembrane region" description="Helical" evidence="8">
    <location>
        <begin position="448"/>
        <end position="471"/>
    </location>
</feature>
<feature type="transmembrane region" description="Helical" evidence="8">
    <location>
        <begin position="758"/>
        <end position="782"/>
    </location>
</feature>
<organism evidence="11 13">
    <name type="scientific">Legionella adelaidensis</name>
    <dbReference type="NCBI Taxonomy" id="45056"/>
    <lineage>
        <taxon>Bacteria</taxon>
        <taxon>Pseudomonadati</taxon>
        <taxon>Pseudomonadota</taxon>
        <taxon>Gammaproteobacteria</taxon>
        <taxon>Legionellales</taxon>
        <taxon>Legionellaceae</taxon>
        <taxon>Legionella</taxon>
    </lineage>
</organism>
<geneLocation type="plasmid" evidence="12 14">
    <name>11</name>
</geneLocation>
<dbReference type="STRING" id="45056.Lade_0330"/>
<reference evidence="11 13" key="1">
    <citation type="submission" date="2015-11" db="EMBL/GenBank/DDBJ databases">
        <title>Identification of large and diverse effector repertoires of 38 Legionella species.</title>
        <authorList>
            <person name="Burstein D."/>
            <person name="Amaro F."/>
            <person name="Zusman T."/>
            <person name="Lifshitz Z."/>
            <person name="Cohen O."/>
            <person name="Gilbert J.A."/>
            <person name="Pupko T."/>
            <person name="Shuman H.A."/>
            <person name="Segal G."/>
        </authorList>
    </citation>
    <scope>NUCLEOTIDE SEQUENCE [LARGE SCALE GENOMIC DNA]</scope>
    <source>
        <strain evidence="11 13">1762-AUS-E</strain>
    </source>
</reference>
<keyword evidence="3" id="KW-1003">Cell membrane</keyword>
<evidence type="ECO:0000313" key="14">
    <source>
        <dbReference type="Proteomes" id="UP000281170"/>
    </source>
</evidence>
<dbReference type="SUPFAM" id="SSF82861">
    <property type="entry name" value="Mechanosensitive channel protein MscS (YggB), transmembrane region"/>
    <property type="match status" value="1"/>
</dbReference>
<evidence type="ECO:0000256" key="8">
    <source>
        <dbReference type="SAM" id="Phobius"/>
    </source>
</evidence>
<keyword evidence="13" id="KW-1185">Reference proteome</keyword>
<dbReference type="GO" id="GO:0008381">
    <property type="term" value="F:mechanosensitive monoatomic ion channel activity"/>
    <property type="evidence" value="ECO:0007669"/>
    <property type="project" value="UniProtKB-ARBA"/>
</dbReference>
<dbReference type="SUPFAM" id="SSF50182">
    <property type="entry name" value="Sm-like ribonucleoproteins"/>
    <property type="match status" value="1"/>
</dbReference>
<feature type="transmembrane region" description="Helical" evidence="8">
    <location>
        <begin position="715"/>
        <end position="737"/>
    </location>
</feature>
<dbReference type="InterPro" id="IPR011014">
    <property type="entry name" value="MscS_channel_TM-2"/>
</dbReference>
<dbReference type="RefSeq" id="WP_232048514.1">
    <property type="nucleotide sequence ID" value="NZ_CAAAHS010000008.1"/>
</dbReference>
<dbReference type="KEGG" id="ladl:NCTC12735_00755"/>
<feature type="transmembrane region" description="Helical" evidence="8">
    <location>
        <begin position="517"/>
        <end position="538"/>
    </location>
</feature>
<dbReference type="PANTHER" id="PTHR30347:SF1">
    <property type="entry name" value="MECHANOSENSITIVE CHANNEL MSCK"/>
    <property type="match status" value="1"/>
</dbReference>
<keyword evidence="7" id="KW-0175">Coiled coil</keyword>
<feature type="transmembrane region" description="Helical" evidence="8">
    <location>
        <begin position="627"/>
        <end position="654"/>
    </location>
</feature>
<dbReference type="InterPro" id="IPR052702">
    <property type="entry name" value="MscS-like_channel"/>
</dbReference>
<feature type="transmembrane region" description="Helical" evidence="8">
    <location>
        <begin position="477"/>
        <end position="496"/>
    </location>
</feature>
<evidence type="ECO:0000256" key="6">
    <source>
        <dbReference type="ARBA" id="ARBA00023136"/>
    </source>
</evidence>
<sequence>MQPRARKNKFFYGKLTSPLPYGRGSVFVFVFILFFSLFSLPALASPEDNSGKLIEFLAQEKINITIANHDLKQAMPPVDQHSLTIKNQQLETMISLVNSKIANFGSFLSDQKKQARRLADELQSLQQSPLEKANELGVQEKISQISNLIEVNDKAIELLNENIRLANQYLINLVEQKDDLKILQAKFDEERDIEQIQNRITVLKEAKESLYQKNIELQRSRKVETTFASNLTYETQLLYNNQLIVLIQYKISALDLKKKIIKADFASLKNDDLKTLQQVTGIYKSVLNQLNNIENGLQEMLGLVKSQKKSLPTNIFNMQFANLEKTIDKRLQETKLETAQIKENLEGKQELLKKQLAQRQSLTEYQLENWSFILLKIIKIPVQFYNYAKTLIIQIKDNYLWQDTWPKIIYWSILGMIFSFFLGLNRLLKWIAKDKERYLLSAHLYDGFLVLLNRNIPLLTLLTSLWVSFYLTHVPFSYAQLLVNLLLVWLSFRSLIIISRLMLLERLSDVSGEDVKFYYRLKWLFLLGGWSTALMVFSHQLPLSTLLQDIFNRLFMIFLLSVSFVTWRSREVIPYLLAPYLSSKRKYLHTAIKILNILIPLTLFSTAIIGLIGYFNLAWSLSLYQIYFLLVITGYVLARGLIFDALELLSVWMISSLQNGWLWIEVILKPLDNIFRLLLFVGGISILFQLFGWYADSWVVAKIIEVGKYPFINISGVHITLFSAAEFILIIFFFSWLAKWTREFSYRWLYRKSKDPGVRNSLSVFTQYAVILLGGFISLRILGLDFSGMSMVLGGLAVGMGFGLRDFASNIVGGLMLLIERPVREGDLITLGSYEGKVSHIGIRSMRVSSWDNTEVLIPNAETFTKPFTNWTHQDSIVRTVVPIKVSRKDDPAMVQQLILDVIVDITEILSDPPPQVLLTKIDDALIEFEIRYFINVELYTRFEIRSKLLFAILAQFSAAGIRSPIPPISVELKEGETRPYVISKQSTEKQS</sequence>
<dbReference type="SUPFAM" id="SSF82689">
    <property type="entry name" value="Mechanosensitive channel protein MscS (YggB), C-terminal domain"/>
    <property type="match status" value="1"/>
</dbReference>
<dbReference type="InterPro" id="IPR011066">
    <property type="entry name" value="MscS_channel_C_sf"/>
</dbReference>
<feature type="transmembrane region" description="Helical" evidence="8">
    <location>
        <begin position="408"/>
        <end position="428"/>
    </location>
</feature>
<dbReference type="InterPro" id="IPR023408">
    <property type="entry name" value="MscS_beta-dom_sf"/>
</dbReference>